<accession>W7YEY3</accession>
<dbReference type="Proteomes" id="UP000019364">
    <property type="component" value="Unassembled WGS sequence"/>
</dbReference>
<reference evidence="2 3" key="1">
    <citation type="journal article" date="2014" name="Genome Announc.">
        <title>Draft Genome Sequence of Paenibacillus pini JCM 16418T, Isolated from the Rhizosphere of Pine Tree.</title>
        <authorList>
            <person name="Yuki M."/>
            <person name="Oshima K."/>
            <person name="Suda W."/>
            <person name="Oshida Y."/>
            <person name="Kitamura K."/>
            <person name="Iida Y."/>
            <person name="Hattori M."/>
            <person name="Ohkuma M."/>
        </authorList>
    </citation>
    <scope>NUCLEOTIDE SEQUENCE [LARGE SCALE GENOMIC DNA]</scope>
    <source>
        <strain evidence="2 3">JCM 16418</strain>
    </source>
</reference>
<dbReference type="RefSeq" id="WP_036651085.1">
    <property type="nucleotide sequence ID" value="NZ_BAVZ01000012.1"/>
</dbReference>
<organism evidence="2 3">
    <name type="scientific">Paenibacillus pini JCM 16418</name>
    <dbReference type="NCBI Taxonomy" id="1236976"/>
    <lineage>
        <taxon>Bacteria</taxon>
        <taxon>Bacillati</taxon>
        <taxon>Bacillota</taxon>
        <taxon>Bacilli</taxon>
        <taxon>Bacillales</taxon>
        <taxon>Paenibacillaceae</taxon>
        <taxon>Paenibacillus</taxon>
    </lineage>
</organism>
<evidence type="ECO:0000313" key="2">
    <source>
        <dbReference type="EMBL" id="GAF09515.1"/>
    </source>
</evidence>
<dbReference type="EMBL" id="BAVZ01000012">
    <property type="protein sequence ID" value="GAF09515.1"/>
    <property type="molecule type" value="Genomic_DNA"/>
</dbReference>
<dbReference type="AlphaFoldDB" id="W7YEY3"/>
<name>W7YEY3_9BACL</name>
<protein>
    <recommendedName>
        <fullName evidence="4">5-bromo-4-chloroindolyl phosphate hydrolysis protein</fullName>
    </recommendedName>
</protein>
<evidence type="ECO:0008006" key="4">
    <source>
        <dbReference type="Google" id="ProtNLM"/>
    </source>
</evidence>
<dbReference type="STRING" id="1236976.JCM16418_3658"/>
<dbReference type="eggNOG" id="ENOG5032W8I">
    <property type="taxonomic scope" value="Bacteria"/>
</dbReference>
<evidence type="ECO:0000256" key="1">
    <source>
        <dbReference type="SAM" id="MobiDB-lite"/>
    </source>
</evidence>
<feature type="compositionally biased region" description="Basic and acidic residues" evidence="1">
    <location>
        <begin position="76"/>
        <end position="85"/>
    </location>
</feature>
<evidence type="ECO:0000313" key="3">
    <source>
        <dbReference type="Proteomes" id="UP000019364"/>
    </source>
</evidence>
<proteinExistence type="predicted"/>
<sequence>MKRYKLAAMISLGGYAVALISGIFLPSFISLLIPVLIGFGGMVVISKSTRHRLEREGIPGTPQMDPVSGKAITEPSGRDGDRPQKFDPSTIAVNAGARGTNANAGDPIWDPVHEYISVIEQMVLSEGEKNALDDEIVQKTQALLARITRLIPQLKEMNDGGMNHNIQRLVFKDLNGAINPFLKLSGEAKVMNRRLLLTGLKDINSKLSFYVEAIENKDLIELQTRMDLIQQRYRTTDS</sequence>
<comment type="caution">
    <text evidence="2">The sequence shown here is derived from an EMBL/GenBank/DDBJ whole genome shotgun (WGS) entry which is preliminary data.</text>
</comment>
<gene>
    <name evidence="2" type="ORF">JCM16418_3658</name>
</gene>
<keyword evidence="3" id="KW-1185">Reference proteome</keyword>
<dbReference type="OrthoDB" id="2381253at2"/>
<feature type="region of interest" description="Disordered" evidence="1">
    <location>
        <begin position="54"/>
        <end position="89"/>
    </location>
</feature>